<dbReference type="Pfam" id="PF08614">
    <property type="entry name" value="ATG16"/>
    <property type="match status" value="1"/>
</dbReference>
<evidence type="ECO:0000256" key="1">
    <source>
        <dbReference type="SAM" id="MobiDB-lite"/>
    </source>
</evidence>
<feature type="region of interest" description="Disordered" evidence="1">
    <location>
        <begin position="162"/>
        <end position="193"/>
    </location>
</feature>
<accession>U6DQV6</accession>
<proteinExistence type="evidence at transcript level"/>
<name>U6DQV6_NEOVI</name>
<feature type="compositionally biased region" description="Acidic residues" evidence="1">
    <location>
        <begin position="177"/>
        <end position="187"/>
    </location>
</feature>
<protein>
    <submittedName>
        <fullName evidence="3">ATG16 autophagy-related 16-like 2 (S. cerevisiae)</fullName>
    </submittedName>
</protein>
<evidence type="ECO:0000313" key="3">
    <source>
        <dbReference type="EMBL" id="CCP84462.1"/>
    </source>
</evidence>
<feature type="domain" description="Autophagy-related protein 16" evidence="2">
    <location>
        <begin position="145"/>
        <end position="212"/>
    </location>
</feature>
<dbReference type="InterPro" id="IPR013923">
    <property type="entry name" value="Autophagy-rel_prot_16_dom"/>
</dbReference>
<gene>
    <name evidence="3" type="primary">H0YGJ8</name>
</gene>
<organism evidence="3">
    <name type="scientific">Neovison vison</name>
    <name type="common">American mink</name>
    <name type="synonym">Mustela vison</name>
    <dbReference type="NCBI Taxonomy" id="452646"/>
    <lineage>
        <taxon>Eukaryota</taxon>
        <taxon>Metazoa</taxon>
        <taxon>Chordata</taxon>
        <taxon>Craniata</taxon>
        <taxon>Vertebrata</taxon>
        <taxon>Euteleostomi</taxon>
        <taxon>Mammalia</taxon>
        <taxon>Eutheria</taxon>
        <taxon>Laurasiatheria</taxon>
        <taxon>Carnivora</taxon>
        <taxon>Caniformia</taxon>
        <taxon>Musteloidea</taxon>
        <taxon>Mustelidae</taxon>
        <taxon>Mustelinae</taxon>
        <taxon>Neogale</taxon>
    </lineage>
</organism>
<feature type="non-terminal residue" evidence="3">
    <location>
        <position position="1"/>
    </location>
</feature>
<sequence>KVRAPGGEVICQRSEAGGAGFISSLFGAKTCCGARLNQSLAPSFPQDPQGSVRPAISFPCSGCLSLVFPWEDLWAGTGRRLCQGCRSWESPRHLQTEARVQPASSHAILHPWAAPTALPAREVGLESAGNCFSLPQAHPPVPLDNRLLEKAELLAWISEKLQPEPNDVTPTTLQGPWEEDSGPDSDEIPSPTTLRVKWQEEEEGLRRVCGEVGRAEV</sequence>
<dbReference type="EMBL" id="HAAF01012639">
    <property type="protein sequence ID" value="CCP84462.1"/>
    <property type="molecule type" value="mRNA"/>
</dbReference>
<dbReference type="AlphaFoldDB" id="U6DQV6"/>
<reference evidence="3" key="1">
    <citation type="submission" date="2012-11" db="EMBL/GenBank/DDBJ databases">
        <title>An American mink transcriptome.</title>
        <authorList>
            <person name="Anistoroaei R."/>
            <person name="Christensen K."/>
        </authorList>
    </citation>
    <scope>NUCLEOTIDE SEQUENCE</scope>
    <source>
        <tissue evidence="3">Pool of brain</tissue>
    </source>
</reference>
<evidence type="ECO:0000259" key="2">
    <source>
        <dbReference type="Pfam" id="PF08614"/>
    </source>
</evidence>